<dbReference type="OrthoDB" id="5596743at2759"/>
<keyword evidence="1" id="KW-0732">Signal</keyword>
<organism evidence="2 3">
    <name type="scientific">Lasallia pustulata</name>
    <dbReference type="NCBI Taxonomy" id="136370"/>
    <lineage>
        <taxon>Eukaryota</taxon>
        <taxon>Fungi</taxon>
        <taxon>Dikarya</taxon>
        <taxon>Ascomycota</taxon>
        <taxon>Pezizomycotina</taxon>
        <taxon>Lecanoromycetes</taxon>
        <taxon>OSLEUM clade</taxon>
        <taxon>Umbilicariomycetidae</taxon>
        <taxon>Umbilicariales</taxon>
        <taxon>Umbilicariaceae</taxon>
        <taxon>Lasallia</taxon>
    </lineage>
</organism>
<evidence type="ECO:0000313" key="3">
    <source>
        <dbReference type="Proteomes" id="UP000324767"/>
    </source>
</evidence>
<feature type="signal peptide" evidence="1">
    <location>
        <begin position="1"/>
        <end position="18"/>
    </location>
</feature>
<dbReference type="EMBL" id="VXIT01000010">
    <property type="protein sequence ID" value="KAA6409844.1"/>
    <property type="molecule type" value="Genomic_DNA"/>
</dbReference>
<reference evidence="2 3" key="1">
    <citation type="submission" date="2019-09" db="EMBL/GenBank/DDBJ databases">
        <title>The hologenome of the rock-dwelling lichen Lasallia pustulata.</title>
        <authorList>
            <person name="Greshake Tzovaras B."/>
            <person name="Segers F."/>
            <person name="Bicker A."/>
            <person name="Dal Grande F."/>
            <person name="Otte J."/>
            <person name="Hankeln T."/>
            <person name="Schmitt I."/>
            <person name="Ebersberger I."/>
        </authorList>
    </citation>
    <scope>NUCLEOTIDE SEQUENCE [LARGE SCALE GENOMIC DNA]</scope>
    <source>
        <strain evidence="2">A1-1</strain>
    </source>
</reference>
<protein>
    <submittedName>
        <fullName evidence="2">Uncharacterized protein</fullName>
    </submittedName>
</protein>
<accession>A0A5M8PMY4</accession>
<evidence type="ECO:0000256" key="1">
    <source>
        <dbReference type="SAM" id="SignalP"/>
    </source>
</evidence>
<comment type="caution">
    <text evidence="2">The sequence shown here is derived from an EMBL/GenBank/DDBJ whole genome shotgun (WGS) entry which is preliminary data.</text>
</comment>
<dbReference type="AlphaFoldDB" id="A0A5M8PMY4"/>
<gene>
    <name evidence="2" type="ORF">FRX48_06456</name>
</gene>
<dbReference type="Proteomes" id="UP000324767">
    <property type="component" value="Unassembled WGS sequence"/>
</dbReference>
<proteinExistence type="predicted"/>
<evidence type="ECO:0000313" key="2">
    <source>
        <dbReference type="EMBL" id="KAA6409844.1"/>
    </source>
</evidence>
<sequence>MHFSTTAIVLFVAQLAAAAPTPTTSTATACANFTLQLTNSDLILAGSPLNGTYAKLDPPSGSDTSNSAIEYEIGFNGASLFAATTFSLSADGNLYTQYAGLIASTDPGTQFGLFHFDRFPSAYTQQVPAVCAVADNGTLGCETLAGVNIFQLCPGAAAPNDLFLGSEVQSGCEAVTLEAVCV</sequence>
<feature type="chain" id="PRO_5024292079" evidence="1">
    <location>
        <begin position="19"/>
        <end position="182"/>
    </location>
</feature>
<name>A0A5M8PMY4_9LECA</name>